<organism evidence="3 4">
    <name type="scientific">Arsenicicoccus bolidensis</name>
    <dbReference type="NCBI Taxonomy" id="229480"/>
    <lineage>
        <taxon>Bacteria</taxon>
        <taxon>Bacillati</taxon>
        <taxon>Actinomycetota</taxon>
        <taxon>Actinomycetes</taxon>
        <taxon>Micrococcales</taxon>
        <taxon>Intrasporangiaceae</taxon>
        <taxon>Arsenicicoccus</taxon>
    </lineage>
</organism>
<feature type="region of interest" description="Disordered" evidence="1">
    <location>
        <begin position="1"/>
        <end position="30"/>
    </location>
</feature>
<evidence type="ECO:0000313" key="3">
    <source>
        <dbReference type="EMBL" id="MCG7320956.1"/>
    </source>
</evidence>
<gene>
    <name evidence="3" type="ORF">MHL29_03475</name>
</gene>
<keyword evidence="4" id="KW-1185">Reference proteome</keyword>
<name>A0ABS9PZA5_9MICO</name>
<feature type="transmembrane region" description="Helical" evidence="2">
    <location>
        <begin position="53"/>
        <end position="75"/>
    </location>
</feature>
<accession>A0ABS9PZA5</accession>
<dbReference type="RefSeq" id="WP_239262275.1">
    <property type="nucleotide sequence ID" value="NZ_JAKRCV010000006.1"/>
</dbReference>
<feature type="transmembrane region" description="Helical" evidence="2">
    <location>
        <begin position="87"/>
        <end position="105"/>
    </location>
</feature>
<keyword evidence="2" id="KW-0812">Transmembrane</keyword>
<protein>
    <submittedName>
        <fullName evidence="3">DUF485 domain-containing protein</fullName>
    </submittedName>
</protein>
<evidence type="ECO:0000256" key="1">
    <source>
        <dbReference type="SAM" id="MobiDB-lite"/>
    </source>
</evidence>
<evidence type="ECO:0000313" key="4">
    <source>
        <dbReference type="Proteomes" id="UP001521931"/>
    </source>
</evidence>
<dbReference type="EMBL" id="JAKRCV010000006">
    <property type="protein sequence ID" value="MCG7320956.1"/>
    <property type="molecule type" value="Genomic_DNA"/>
</dbReference>
<dbReference type="Proteomes" id="UP001521931">
    <property type="component" value="Unassembled WGS sequence"/>
</dbReference>
<keyword evidence="2" id="KW-0472">Membrane</keyword>
<sequence>MTSPTPPRVRITSPRRDAARRSAAVRPSTREIDEDTGLGQVYMRTYLRGLRRLVAAALASLVTLLVGLPLAFALVPGAAGLRLGPGVTVAWLLVGVVIYPALWVLGRAYARAVERVERDFARTVAGDDLPDRDGSGPTGGAP</sequence>
<reference evidence="3 4" key="1">
    <citation type="submission" date="2022-02" db="EMBL/GenBank/DDBJ databases">
        <title>Uncovering new skin microbiome diversity through culturing and metagenomics.</title>
        <authorList>
            <person name="Conlan S."/>
            <person name="Deming C."/>
            <person name="Nisc Comparative Sequencing Program N."/>
            <person name="Segre J.A."/>
        </authorList>
    </citation>
    <scope>NUCLEOTIDE SEQUENCE [LARGE SCALE GENOMIC DNA]</scope>
    <source>
        <strain evidence="3 4">ACRQZ</strain>
    </source>
</reference>
<keyword evidence="2" id="KW-1133">Transmembrane helix</keyword>
<evidence type="ECO:0000256" key="2">
    <source>
        <dbReference type="SAM" id="Phobius"/>
    </source>
</evidence>
<comment type="caution">
    <text evidence="3">The sequence shown here is derived from an EMBL/GenBank/DDBJ whole genome shotgun (WGS) entry which is preliminary data.</text>
</comment>
<proteinExistence type="predicted"/>